<feature type="domain" description="Band 7" evidence="5">
    <location>
        <begin position="40"/>
        <end position="205"/>
    </location>
</feature>
<dbReference type="GO" id="GO:0016020">
    <property type="term" value="C:membrane"/>
    <property type="evidence" value="ECO:0007669"/>
    <property type="project" value="UniProtKB-SubCell"/>
</dbReference>
<dbReference type="PANTHER" id="PTHR23222:SF1">
    <property type="entry name" value="PROHIBITIN-2"/>
    <property type="match status" value="1"/>
</dbReference>
<dbReference type="GO" id="GO:0007005">
    <property type="term" value="P:mitochondrion organization"/>
    <property type="evidence" value="ECO:0007669"/>
    <property type="project" value="TreeGrafter"/>
</dbReference>
<evidence type="ECO:0000313" key="9">
    <source>
        <dbReference type="Proteomes" id="UP000307706"/>
    </source>
</evidence>
<evidence type="ECO:0000313" key="6">
    <source>
        <dbReference type="EMBL" id="TMP46393.1"/>
    </source>
</evidence>
<gene>
    <name evidence="7" type="ORF">CWB96_12380</name>
    <name evidence="6" type="ORF">CWB97_01930</name>
</gene>
<dbReference type="RefSeq" id="WP_138594559.1">
    <property type="nucleotide sequence ID" value="NZ_PNCK01000008.1"/>
</dbReference>
<dbReference type="SMART" id="SM00244">
    <property type="entry name" value="PHB"/>
    <property type="match status" value="1"/>
</dbReference>
<dbReference type="InterPro" id="IPR000163">
    <property type="entry name" value="Prohibitin"/>
</dbReference>
<dbReference type="Pfam" id="PF01145">
    <property type="entry name" value="Band_7"/>
    <property type="match status" value="1"/>
</dbReference>
<protein>
    <submittedName>
        <fullName evidence="7">Peptidase</fullName>
    </submittedName>
</protein>
<keyword evidence="2 4" id="KW-0472">Membrane</keyword>
<dbReference type="EMBL" id="PNCL01000058">
    <property type="protein sequence ID" value="TMP58160.1"/>
    <property type="molecule type" value="Genomic_DNA"/>
</dbReference>
<reference evidence="8 9" key="2">
    <citation type="submission" date="2019-06" db="EMBL/GenBank/DDBJ databases">
        <title>Co-occurence of chitin degradation, pigmentation and bioactivity in marine Pseudoalteromonas.</title>
        <authorList>
            <person name="Sonnenschein E.C."/>
            <person name="Bech P.K."/>
        </authorList>
    </citation>
    <scope>NUCLEOTIDE SEQUENCE [LARGE SCALE GENOMIC DNA]</scope>
    <source>
        <strain evidence="9">S2231</strain>
        <strain evidence="6 8">S2233</strain>
    </source>
</reference>
<sequence>MTNPITRLSAYIRRYIDEHLPTILVTILVLAFLLLYFWSRIFITIKAGEGGVLYKRFDGGTVVETLYGEGFHIVLPWNVMAVYNLRVQTQKHTLNVLTEDGLNVKINMAIRYHPDREMVGVLHKYVGEDYFNTIVLPEIESTVRSYVVKDSLTNIYATLAKKTTFQDAVNEAIGRVARKFITVDEVMVIDIDLPDKIENVIQDKLRQQQLSLAYGYRIQREEQEAERKRIEAEGIRRYNAIIDQSISGNILKWQGIQATAKIATSANSKVIMIGPDKNSLPVILNAEPSPAVHAPPLESQKLVNKSTKQTHTKKATLPQLAQHTLFGADKKTQPKQEAKSKEKPAVNKTASPAKSERLNDKN</sequence>
<feature type="transmembrane region" description="Helical" evidence="4">
    <location>
        <begin position="20"/>
        <end position="38"/>
    </location>
</feature>
<dbReference type="AlphaFoldDB" id="A0A5S3XN62"/>
<evidence type="ECO:0000256" key="2">
    <source>
        <dbReference type="ARBA" id="ARBA00023136"/>
    </source>
</evidence>
<keyword evidence="8" id="KW-1185">Reference proteome</keyword>
<feature type="region of interest" description="Disordered" evidence="3">
    <location>
        <begin position="303"/>
        <end position="362"/>
    </location>
</feature>
<evidence type="ECO:0000256" key="1">
    <source>
        <dbReference type="ARBA" id="ARBA00004167"/>
    </source>
</evidence>
<comment type="caution">
    <text evidence="7">The sequence shown here is derived from an EMBL/GenBank/DDBJ whole genome shotgun (WGS) entry which is preliminary data.</text>
</comment>
<keyword evidence="4" id="KW-1133">Transmembrane helix</keyword>
<evidence type="ECO:0000313" key="7">
    <source>
        <dbReference type="EMBL" id="TMP58160.1"/>
    </source>
</evidence>
<accession>A0A5S3XN62</accession>
<dbReference type="InterPro" id="IPR001107">
    <property type="entry name" value="Band_7"/>
</dbReference>
<evidence type="ECO:0000313" key="8">
    <source>
        <dbReference type="Proteomes" id="UP000305730"/>
    </source>
</evidence>
<dbReference type="Gene3D" id="3.30.479.30">
    <property type="entry name" value="Band 7 domain"/>
    <property type="match status" value="1"/>
</dbReference>
<comment type="subcellular location">
    <subcellularLocation>
        <location evidence="1">Membrane</location>
        <topology evidence="1">Single-pass membrane protein</topology>
    </subcellularLocation>
</comment>
<dbReference type="SUPFAM" id="SSF117892">
    <property type="entry name" value="Band 7/SPFH domain"/>
    <property type="match status" value="1"/>
</dbReference>
<organism evidence="7 9">
    <name type="scientific">Pseudoalteromonas citrea</name>
    <dbReference type="NCBI Taxonomy" id="43655"/>
    <lineage>
        <taxon>Bacteria</taxon>
        <taxon>Pseudomonadati</taxon>
        <taxon>Pseudomonadota</taxon>
        <taxon>Gammaproteobacteria</taxon>
        <taxon>Alteromonadales</taxon>
        <taxon>Pseudoalteromonadaceae</taxon>
        <taxon>Pseudoalteromonas</taxon>
    </lineage>
</organism>
<proteinExistence type="predicted"/>
<dbReference type="PANTHER" id="PTHR23222">
    <property type="entry name" value="PROHIBITIN"/>
    <property type="match status" value="1"/>
</dbReference>
<dbReference type="EMBL" id="PNCK01000008">
    <property type="protein sequence ID" value="TMP46393.1"/>
    <property type="molecule type" value="Genomic_DNA"/>
</dbReference>
<keyword evidence="4" id="KW-0812">Transmembrane</keyword>
<dbReference type="OrthoDB" id="9792660at2"/>
<reference evidence="8 9" key="1">
    <citation type="submission" date="2017-12" db="EMBL/GenBank/DDBJ databases">
        <authorList>
            <person name="Paulsen S."/>
            <person name="Gram L.K."/>
        </authorList>
    </citation>
    <scope>NUCLEOTIDE SEQUENCE [LARGE SCALE GENOMIC DNA]</scope>
    <source>
        <strain evidence="7 9">S2231</strain>
        <strain evidence="6 8">S2233</strain>
    </source>
</reference>
<dbReference type="Proteomes" id="UP000307706">
    <property type="component" value="Unassembled WGS sequence"/>
</dbReference>
<reference evidence="7" key="3">
    <citation type="submission" date="2019-09" db="EMBL/GenBank/DDBJ databases">
        <title>Co-occurence of chitin degradation, pigmentation and bioactivity in marine Pseudoalteromonas.</title>
        <authorList>
            <person name="Sonnenschein E.C."/>
            <person name="Bech P.K."/>
        </authorList>
    </citation>
    <scope>NUCLEOTIDE SEQUENCE</scope>
    <source>
        <strain evidence="7">S2231</strain>
    </source>
</reference>
<evidence type="ECO:0000259" key="5">
    <source>
        <dbReference type="SMART" id="SM00244"/>
    </source>
</evidence>
<dbReference type="CDD" id="cd03401">
    <property type="entry name" value="SPFH_prohibitin"/>
    <property type="match status" value="1"/>
</dbReference>
<name>A0A5S3XN62_9GAMM</name>
<evidence type="ECO:0000256" key="4">
    <source>
        <dbReference type="SAM" id="Phobius"/>
    </source>
</evidence>
<dbReference type="Proteomes" id="UP000305730">
    <property type="component" value="Unassembled WGS sequence"/>
</dbReference>
<feature type="compositionally biased region" description="Basic and acidic residues" evidence="3">
    <location>
        <begin position="328"/>
        <end position="345"/>
    </location>
</feature>
<evidence type="ECO:0000256" key="3">
    <source>
        <dbReference type="SAM" id="MobiDB-lite"/>
    </source>
</evidence>
<dbReference type="InterPro" id="IPR036013">
    <property type="entry name" value="Band_7/SPFH_dom_sf"/>
</dbReference>